<name>A0A4R3KZY9_9SPHI</name>
<dbReference type="GO" id="GO:0006352">
    <property type="term" value="P:DNA-templated transcription initiation"/>
    <property type="evidence" value="ECO:0007669"/>
    <property type="project" value="InterPro"/>
</dbReference>
<dbReference type="GO" id="GO:0003677">
    <property type="term" value="F:DNA binding"/>
    <property type="evidence" value="ECO:0007669"/>
    <property type="project" value="InterPro"/>
</dbReference>
<accession>A0A4R3KZY9</accession>
<dbReference type="InterPro" id="IPR014284">
    <property type="entry name" value="RNA_pol_sigma-70_dom"/>
</dbReference>
<protein>
    <submittedName>
        <fullName evidence="7">RNA polymerase sigma-70 factor (ECF subfamily)</fullName>
    </submittedName>
</protein>
<sequence length="201" mass="23070">MSADETMLMDNLVKGCLEQNRSSQKALYRQYFGYSMSICLRYAPNREEAVEIVNDGFMKVFTRIGTYDPKRSFKSWLGRIMVNSSIDHYRAAHKHYHHDGLDSALEAEFPVSVIDKLSYDELIGLVQQLPSSYRTVFNLHVIDGYKHEEIADMLSISVGTSKSNLFKARESLKLKIRQQLRPVSPGRPDRMMITSIKLKNG</sequence>
<dbReference type="RefSeq" id="WP_225975130.1">
    <property type="nucleotide sequence ID" value="NZ_CP042432.1"/>
</dbReference>
<dbReference type="Gene3D" id="1.10.10.10">
    <property type="entry name" value="Winged helix-like DNA-binding domain superfamily/Winged helix DNA-binding domain"/>
    <property type="match status" value="1"/>
</dbReference>
<evidence type="ECO:0000256" key="1">
    <source>
        <dbReference type="ARBA" id="ARBA00010641"/>
    </source>
</evidence>
<dbReference type="InterPro" id="IPR036388">
    <property type="entry name" value="WH-like_DNA-bd_sf"/>
</dbReference>
<evidence type="ECO:0000313" key="8">
    <source>
        <dbReference type="Proteomes" id="UP000295807"/>
    </source>
</evidence>
<feature type="domain" description="RNA polymerase sigma factor 70 region 4 type 2" evidence="6">
    <location>
        <begin position="121"/>
        <end position="172"/>
    </location>
</feature>
<dbReference type="SUPFAM" id="SSF88659">
    <property type="entry name" value="Sigma3 and sigma4 domains of RNA polymerase sigma factors"/>
    <property type="match status" value="1"/>
</dbReference>
<organism evidence="7 8">
    <name type="scientific">Anseongella ginsenosidimutans</name>
    <dbReference type="NCBI Taxonomy" id="496056"/>
    <lineage>
        <taxon>Bacteria</taxon>
        <taxon>Pseudomonadati</taxon>
        <taxon>Bacteroidota</taxon>
        <taxon>Sphingobacteriia</taxon>
        <taxon>Sphingobacteriales</taxon>
        <taxon>Sphingobacteriaceae</taxon>
        <taxon>Anseongella</taxon>
    </lineage>
</organism>
<dbReference type="AlphaFoldDB" id="A0A4R3KZY9"/>
<dbReference type="EMBL" id="SMAD01000001">
    <property type="protein sequence ID" value="TCS90200.1"/>
    <property type="molecule type" value="Genomic_DNA"/>
</dbReference>
<evidence type="ECO:0000256" key="4">
    <source>
        <dbReference type="ARBA" id="ARBA00023163"/>
    </source>
</evidence>
<evidence type="ECO:0000256" key="3">
    <source>
        <dbReference type="ARBA" id="ARBA00023082"/>
    </source>
</evidence>
<dbReference type="InterPro" id="IPR013249">
    <property type="entry name" value="RNA_pol_sigma70_r4_t2"/>
</dbReference>
<gene>
    <name evidence="7" type="ORF">EDD80_101399</name>
</gene>
<dbReference type="PANTHER" id="PTHR43133:SF46">
    <property type="entry name" value="RNA POLYMERASE SIGMA-70 FACTOR ECF SUBFAMILY"/>
    <property type="match status" value="1"/>
</dbReference>
<comment type="similarity">
    <text evidence="1">Belongs to the sigma-70 factor family. ECF subfamily.</text>
</comment>
<evidence type="ECO:0000259" key="5">
    <source>
        <dbReference type="Pfam" id="PF04542"/>
    </source>
</evidence>
<feature type="domain" description="RNA polymerase sigma-70 region 2" evidence="5">
    <location>
        <begin position="27"/>
        <end position="92"/>
    </location>
</feature>
<dbReference type="InterPro" id="IPR007627">
    <property type="entry name" value="RNA_pol_sigma70_r2"/>
</dbReference>
<dbReference type="InterPro" id="IPR013325">
    <property type="entry name" value="RNA_pol_sigma_r2"/>
</dbReference>
<dbReference type="Proteomes" id="UP000295807">
    <property type="component" value="Unassembled WGS sequence"/>
</dbReference>
<dbReference type="PANTHER" id="PTHR43133">
    <property type="entry name" value="RNA POLYMERASE ECF-TYPE SIGMA FACTO"/>
    <property type="match status" value="1"/>
</dbReference>
<dbReference type="GO" id="GO:0016987">
    <property type="term" value="F:sigma factor activity"/>
    <property type="evidence" value="ECO:0007669"/>
    <property type="project" value="UniProtKB-KW"/>
</dbReference>
<dbReference type="CDD" id="cd06171">
    <property type="entry name" value="Sigma70_r4"/>
    <property type="match status" value="1"/>
</dbReference>
<evidence type="ECO:0000313" key="7">
    <source>
        <dbReference type="EMBL" id="TCS90200.1"/>
    </source>
</evidence>
<dbReference type="Pfam" id="PF08281">
    <property type="entry name" value="Sigma70_r4_2"/>
    <property type="match status" value="1"/>
</dbReference>
<keyword evidence="3" id="KW-0731">Sigma factor</keyword>
<keyword evidence="4" id="KW-0804">Transcription</keyword>
<keyword evidence="8" id="KW-1185">Reference proteome</keyword>
<reference evidence="7 8" key="1">
    <citation type="submission" date="2019-03" db="EMBL/GenBank/DDBJ databases">
        <title>Genomic Encyclopedia of Type Strains, Phase IV (KMG-IV): sequencing the most valuable type-strain genomes for metagenomic binning, comparative biology and taxonomic classification.</title>
        <authorList>
            <person name="Goeker M."/>
        </authorList>
    </citation>
    <scope>NUCLEOTIDE SEQUENCE [LARGE SCALE GENOMIC DNA]</scope>
    <source>
        <strain evidence="7 8">DSM 21100</strain>
    </source>
</reference>
<dbReference type="NCBIfam" id="TIGR02937">
    <property type="entry name" value="sigma70-ECF"/>
    <property type="match status" value="1"/>
</dbReference>
<proteinExistence type="inferred from homology"/>
<dbReference type="InterPro" id="IPR039425">
    <property type="entry name" value="RNA_pol_sigma-70-like"/>
</dbReference>
<keyword evidence="2" id="KW-0805">Transcription regulation</keyword>
<dbReference type="SUPFAM" id="SSF88946">
    <property type="entry name" value="Sigma2 domain of RNA polymerase sigma factors"/>
    <property type="match status" value="1"/>
</dbReference>
<evidence type="ECO:0000256" key="2">
    <source>
        <dbReference type="ARBA" id="ARBA00023015"/>
    </source>
</evidence>
<dbReference type="Gene3D" id="1.10.1740.10">
    <property type="match status" value="1"/>
</dbReference>
<evidence type="ECO:0000259" key="6">
    <source>
        <dbReference type="Pfam" id="PF08281"/>
    </source>
</evidence>
<dbReference type="Pfam" id="PF04542">
    <property type="entry name" value="Sigma70_r2"/>
    <property type="match status" value="1"/>
</dbReference>
<dbReference type="InterPro" id="IPR013324">
    <property type="entry name" value="RNA_pol_sigma_r3/r4-like"/>
</dbReference>
<comment type="caution">
    <text evidence="7">The sequence shown here is derived from an EMBL/GenBank/DDBJ whole genome shotgun (WGS) entry which is preliminary data.</text>
</comment>